<proteinExistence type="predicted"/>
<protein>
    <submittedName>
        <fullName evidence="1">Uncharacterized protein</fullName>
    </submittedName>
</protein>
<reference evidence="1 2" key="1">
    <citation type="submission" date="2018-03" db="EMBL/GenBank/DDBJ databases">
        <title>Genomic Encyclopedia of Archaeal and Bacterial Type Strains, Phase II (KMG-II): from individual species to whole genera.</title>
        <authorList>
            <person name="Goeker M."/>
        </authorList>
    </citation>
    <scope>NUCLEOTIDE SEQUENCE [LARGE SCALE GENOMIC DNA]</scope>
    <source>
        <strain evidence="1 2">DSM 28354</strain>
    </source>
</reference>
<sequence length="97" mass="11005">MINAQTLKPGDFIQLITDDDNDLKATNYEMGKIYKVIRVYAPTAPRPIVSCEGLLFTKAISTTVDGNLAQIYLDCFRLIDLFQLKVLEARNRLNHES</sequence>
<dbReference type="Proteomes" id="UP000238375">
    <property type="component" value="Unassembled WGS sequence"/>
</dbReference>
<accession>A0A2T0SY83</accession>
<evidence type="ECO:0000313" key="2">
    <source>
        <dbReference type="Proteomes" id="UP000238375"/>
    </source>
</evidence>
<gene>
    <name evidence="1" type="ORF">CLV58_109104</name>
</gene>
<dbReference type="EMBL" id="PVTE01000009">
    <property type="protein sequence ID" value="PRY38377.1"/>
    <property type="molecule type" value="Genomic_DNA"/>
</dbReference>
<organism evidence="1 2">
    <name type="scientific">Spirosoma oryzae</name>
    <dbReference type="NCBI Taxonomy" id="1469603"/>
    <lineage>
        <taxon>Bacteria</taxon>
        <taxon>Pseudomonadati</taxon>
        <taxon>Bacteroidota</taxon>
        <taxon>Cytophagia</taxon>
        <taxon>Cytophagales</taxon>
        <taxon>Cytophagaceae</taxon>
        <taxon>Spirosoma</taxon>
    </lineage>
</organism>
<comment type="caution">
    <text evidence="1">The sequence shown here is derived from an EMBL/GenBank/DDBJ whole genome shotgun (WGS) entry which is preliminary data.</text>
</comment>
<dbReference type="AlphaFoldDB" id="A0A2T0SY83"/>
<name>A0A2T0SY83_9BACT</name>
<evidence type="ECO:0000313" key="1">
    <source>
        <dbReference type="EMBL" id="PRY38377.1"/>
    </source>
</evidence>
<keyword evidence="2" id="KW-1185">Reference proteome</keyword>